<reference evidence="2" key="1">
    <citation type="journal article" date="2019" name="Int. J. Syst. Evol. Microbiol.">
        <title>The Global Catalogue of Microorganisms (GCM) 10K type strain sequencing project: providing services to taxonomists for standard genome sequencing and annotation.</title>
        <authorList>
            <consortium name="The Broad Institute Genomics Platform"/>
            <consortium name="The Broad Institute Genome Sequencing Center for Infectious Disease"/>
            <person name="Wu L."/>
            <person name="Ma J."/>
        </authorList>
    </citation>
    <scope>NUCLEOTIDE SEQUENCE [LARGE SCALE GENOMIC DNA]</scope>
    <source>
        <strain evidence="2">JCM 15421</strain>
    </source>
</reference>
<gene>
    <name evidence="1" type="ORF">GCM10009105_35240</name>
</gene>
<accession>A0ABP3U503</accession>
<evidence type="ECO:0000313" key="1">
    <source>
        <dbReference type="EMBL" id="GAA0723319.1"/>
    </source>
</evidence>
<dbReference type="RefSeq" id="WP_343793626.1">
    <property type="nucleotide sequence ID" value="NZ_BAAAEU010000025.1"/>
</dbReference>
<evidence type="ECO:0000313" key="2">
    <source>
        <dbReference type="Proteomes" id="UP001501523"/>
    </source>
</evidence>
<organism evidence="1 2">
    <name type="scientific">Dokdonella soli</name>
    <dbReference type="NCBI Taxonomy" id="529810"/>
    <lineage>
        <taxon>Bacteria</taxon>
        <taxon>Pseudomonadati</taxon>
        <taxon>Pseudomonadota</taxon>
        <taxon>Gammaproteobacteria</taxon>
        <taxon>Lysobacterales</taxon>
        <taxon>Rhodanobacteraceae</taxon>
        <taxon>Dokdonella</taxon>
    </lineage>
</organism>
<dbReference type="Proteomes" id="UP001501523">
    <property type="component" value="Unassembled WGS sequence"/>
</dbReference>
<name>A0ABP3U503_9GAMM</name>
<protein>
    <recommendedName>
        <fullName evidence="3">Right-handed parallel beta-helix repeat-containing protein</fullName>
    </recommendedName>
</protein>
<comment type="caution">
    <text evidence="1">The sequence shown here is derived from an EMBL/GenBank/DDBJ whole genome shotgun (WGS) entry which is preliminary data.</text>
</comment>
<dbReference type="EMBL" id="BAAAEU010000025">
    <property type="protein sequence ID" value="GAA0723319.1"/>
    <property type="molecule type" value="Genomic_DNA"/>
</dbReference>
<proteinExistence type="predicted"/>
<evidence type="ECO:0008006" key="3">
    <source>
        <dbReference type="Google" id="ProtNLM"/>
    </source>
</evidence>
<keyword evidence="2" id="KW-1185">Reference proteome</keyword>
<sequence length="308" mass="30733">MNTNTPDAGALNTKLMIELVGADTGFSINGFTYARCGAPTIAITVQGVAMHGFSDAIVGGGLSTPKAQINIYGCFLGTKIDGTSLPTLGNTGAAIRVDNDNVQIGGIQPWQRNLLSGNSTGVLAGSPNSTVIVEGNLIGTDATGALAIPNGTNSNWPGLLLNANFPGLRIGCTGAGCTAPGHPSRNVISGNHNVGLGIWDGPAQGTGGIQIKGNYIGTDWSGTQPLPNGDAVGGCPTYCAGIQLTGSSSVATPASIIGGSNPGEANLIAFNNGAGIISSPQYNANGAIGASFDSIIFNNGFDGCPVLF</sequence>